<comment type="caution">
    <text evidence="1">The sequence shown here is derived from an EMBL/GenBank/DDBJ whole genome shotgun (WGS) entry which is preliminary data.</text>
</comment>
<sequence length="89" mass="9984">MTVIFFILNQVSDGPWLWGAYTLQVHSGSGWPTLCRSTVLSSQESTACGTCMCSPSSSSMHPLTSTTETFQETFNKQIYWRSQRARRPS</sequence>
<evidence type="ECO:0000313" key="2">
    <source>
        <dbReference type="Proteomes" id="UP001331515"/>
    </source>
</evidence>
<protein>
    <submittedName>
        <fullName evidence="1">Uncharacterized protein</fullName>
    </submittedName>
</protein>
<dbReference type="Proteomes" id="UP001331515">
    <property type="component" value="Unassembled WGS sequence"/>
</dbReference>
<name>A0AAN8DXI6_CHAGU</name>
<reference evidence="1 2" key="1">
    <citation type="journal article" date="2023" name="Mol. Biol. Evol.">
        <title>Genomics of Secondarily Temperate Adaptation in the Only Non-Antarctic Icefish.</title>
        <authorList>
            <person name="Rivera-Colon A.G."/>
            <person name="Rayamajhi N."/>
            <person name="Minhas B.F."/>
            <person name="Madrigal G."/>
            <person name="Bilyk K.T."/>
            <person name="Yoon V."/>
            <person name="Hune M."/>
            <person name="Gregory S."/>
            <person name="Cheng C.H.C."/>
            <person name="Catchen J.M."/>
        </authorList>
    </citation>
    <scope>NUCLEOTIDE SEQUENCE [LARGE SCALE GENOMIC DNA]</scope>
    <source>
        <tissue evidence="1">White muscle</tissue>
    </source>
</reference>
<keyword evidence="2" id="KW-1185">Reference proteome</keyword>
<dbReference type="EMBL" id="JAURVH010001516">
    <property type="protein sequence ID" value="KAK5930194.1"/>
    <property type="molecule type" value="Genomic_DNA"/>
</dbReference>
<proteinExistence type="predicted"/>
<accession>A0AAN8DXI6</accession>
<evidence type="ECO:0000313" key="1">
    <source>
        <dbReference type="EMBL" id="KAK5930194.1"/>
    </source>
</evidence>
<organism evidence="1 2">
    <name type="scientific">Champsocephalus gunnari</name>
    <name type="common">Mackerel icefish</name>
    <dbReference type="NCBI Taxonomy" id="52237"/>
    <lineage>
        <taxon>Eukaryota</taxon>
        <taxon>Metazoa</taxon>
        <taxon>Chordata</taxon>
        <taxon>Craniata</taxon>
        <taxon>Vertebrata</taxon>
        <taxon>Euteleostomi</taxon>
        <taxon>Actinopterygii</taxon>
        <taxon>Neopterygii</taxon>
        <taxon>Teleostei</taxon>
        <taxon>Neoteleostei</taxon>
        <taxon>Acanthomorphata</taxon>
        <taxon>Eupercaria</taxon>
        <taxon>Perciformes</taxon>
        <taxon>Notothenioidei</taxon>
        <taxon>Channichthyidae</taxon>
        <taxon>Champsocephalus</taxon>
    </lineage>
</organism>
<dbReference type="AlphaFoldDB" id="A0AAN8DXI6"/>
<gene>
    <name evidence="1" type="ORF">CgunFtcFv8_026454</name>
</gene>